<evidence type="ECO:0000313" key="7">
    <source>
        <dbReference type="EMBL" id="KAF8365174.1"/>
    </source>
</evidence>
<dbReference type="EMBL" id="JABCRI010000967">
    <property type="protein sequence ID" value="KAF8365174.1"/>
    <property type="molecule type" value="Genomic_DNA"/>
</dbReference>
<feature type="transmembrane region" description="Helical" evidence="6">
    <location>
        <begin position="94"/>
        <end position="117"/>
    </location>
</feature>
<evidence type="ECO:0000256" key="1">
    <source>
        <dbReference type="ARBA" id="ARBA00004141"/>
    </source>
</evidence>
<dbReference type="InterPro" id="IPR039305">
    <property type="entry name" value="PILS2/6"/>
</dbReference>
<organism evidence="7 8">
    <name type="scientific">Tetracentron sinense</name>
    <name type="common">Spur-leaf</name>
    <dbReference type="NCBI Taxonomy" id="13715"/>
    <lineage>
        <taxon>Eukaryota</taxon>
        <taxon>Viridiplantae</taxon>
        <taxon>Streptophyta</taxon>
        <taxon>Embryophyta</taxon>
        <taxon>Tracheophyta</taxon>
        <taxon>Spermatophyta</taxon>
        <taxon>Magnoliopsida</taxon>
        <taxon>Trochodendrales</taxon>
        <taxon>Trochodendraceae</taxon>
        <taxon>Tetracentron</taxon>
    </lineage>
</organism>
<evidence type="ECO:0000256" key="2">
    <source>
        <dbReference type="ARBA" id="ARBA00022692"/>
    </source>
</evidence>
<dbReference type="GO" id="GO:0009734">
    <property type="term" value="P:auxin-activated signaling pathway"/>
    <property type="evidence" value="ECO:0007669"/>
    <property type="project" value="UniProtKB-KW"/>
</dbReference>
<protein>
    <recommendedName>
        <fullName evidence="9">Glucosamine-phosphate N-acetyltransferase</fullName>
    </recommendedName>
</protein>
<dbReference type="GO" id="GO:0080162">
    <property type="term" value="P:endoplasmic reticulum to cytosol auxin transport"/>
    <property type="evidence" value="ECO:0007669"/>
    <property type="project" value="InterPro"/>
</dbReference>
<feature type="transmembrane region" description="Helical" evidence="6">
    <location>
        <begin position="20"/>
        <end position="43"/>
    </location>
</feature>
<keyword evidence="4 6" id="KW-0472">Membrane</keyword>
<dbReference type="OrthoDB" id="191139at2759"/>
<evidence type="ECO:0000256" key="4">
    <source>
        <dbReference type="ARBA" id="ARBA00023136"/>
    </source>
</evidence>
<dbReference type="PANTHER" id="PTHR31419:SF1">
    <property type="entry name" value="PROTEIN PIN-LIKES 6"/>
    <property type="match status" value="1"/>
</dbReference>
<sequence length="297" mass="32088">MVIGAVPFLKRLILTDDAPLFFFTDSCIILGEAMIPCILLALGGNLVDGPGSSKLGLRTTAAIIFGRLVLVPPAGLGIVMLADKLGFLPPGDKMFRFILLLQHTMPTSVLSGAVASLRGCGRDAAAVLFWVHIFAIFSMAGFPNLDPHGRVEPVDLDKLRIALSHSSVIVSVFCKPHFSSGHRSKDETTISKSEFGFGELFERALPVTESNGQLVGFGRAVSDNGLTASIYDVMTCSSSAFMLGLETVGCFVIKIVNINRKATMTLDEDHGANKRLSLRYWNGNRREIVKDHKGAHK</sequence>
<evidence type="ECO:0000256" key="3">
    <source>
        <dbReference type="ARBA" id="ARBA00022989"/>
    </source>
</evidence>
<evidence type="ECO:0000256" key="5">
    <source>
        <dbReference type="ARBA" id="ARBA00023294"/>
    </source>
</evidence>
<comment type="caution">
    <text evidence="7">The sequence shown here is derived from an EMBL/GenBank/DDBJ whole genome shotgun (WGS) entry which is preliminary data.</text>
</comment>
<dbReference type="PANTHER" id="PTHR31419">
    <property type="entry name" value="PROTEIN PIN-LIKES 2"/>
    <property type="match status" value="1"/>
</dbReference>
<keyword evidence="3 6" id="KW-1133">Transmembrane helix</keyword>
<feature type="transmembrane region" description="Helical" evidence="6">
    <location>
        <begin position="55"/>
        <end position="82"/>
    </location>
</feature>
<proteinExistence type="predicted"/>
<keyword evidence="5" id="KW-0927">Auxin signaling pathway</keyword>
<reference evidence="7 8" key="1">
    <citation type="submission" date="2020-04" db="EMBL/GenBank/DDBJ databases">
        <title>Plant Genome Project.</title>
        <authorList>
            <person name="Zhang R.-G."/>
        </authorList>
    </citation>
    <scope>NUCLEOTIDE SEQUENCE [LARGE SCALE GENOMIC DNA]</scope>
    <source>
        <strain evidence="7">YNK0</strain>
        <tissue evidence="7">Leaf</tissue>
    </source>
</reference>
<dbReference type="AlphaFoldDB" id="A0A834Y4D2"/>
<keyword evidence="8" id="KW-1185">Reference proteome</keyword>
<dbReference type="InterPro" id="IPR004776">
    <property type="entry name" value="Mem_transp_PIN-like"/>
</dbReference>
<gene>
    <name evidence="7" type="ORF">HHK36_032817</name>
</gene>
<feature type="transmembrane region" description="Helical" evidence="6">
    <location>
        <begin position="124"/>
        <end position="142"/>
    </location>
</feature>
<dbReference type="Pfam" id="PF03547">
    <property type="entry name" value="Mem_trans"/>
    <property type="match status" value="1"/>
</dbReference>
<comment type="subcellular location">
    <subcellularLocation>
        <location evidence="1">Membrane</location>
        <topology evidence="1">Multi-pass membrane protein</topology>
    </subcellularLocation>
</comment>
<dbReference type="Proteomes" id="UP000655225">
    <property type="component" value="Unassembled WGS sequence"/>
</dbReference>
<accession>A0A834Y4D2</accession>
<keyword evidence="2 6" id="KW-0812">Transmembrane</keyword>
<dbReference type="GO" id="GO:0016020">
    <property type="term" value="C:membrane"/>
    <property type="evidence" value="ECO:0007669"/>
    <property type="project" value="UniProtKB-SubCell"/>
</dbReference>
<name>A0A834Y4D2_TETSI</name>
<evidence type="ECO:0008006" key="9">
    <source>
        <dbReference type="Google" id="ProtNLM"/>
    </source>
</evidence>
<evidence type="ECO:0000256" key="6">
    <source>
        <dbReference type="SAM" id="Phobius"/>
    </source>
</evidence>
<evidence type="ECO:0000313" key="8">
    <source>
        <dbReference type="Proteomes" id="UP000655225"/>
    </source>
</evidence>